<keyword evidence="2 8" id="KW-0813">Transport</keyword>
<keyword evidence="6 8" id="KW-0472">Membrane</keyword>
<accession>A0A7X1FUC8</accession>
<dbReference type="GO" id="GO:0009279">
    <property type="term" value="C:cell outer membrane"/>
    <property type="evidence" value="ECO:0007669"/>
    <property type="project" value="UniProtKB-SubCell"/>
</dbReference>
<keyword evidence="14" id="KW-1185">Reference proteome</keyword>
<dbReference type="Pfam" id="PF00593">
    <property type="entry name" value="TonB_dep_Rec_b-barrel"/>
    <property type="match status" value="1"/>
</dbReference>
<dbReference type="InterPro" id="IPR012910">
    <property type="entry name" value="Plug_dom"/>
</dbReference>
<evidence type="ECO:0000256" key="8">
    <source>
        <dbReference type="PROSITE-ProRule" id="PRU01360"/>
    </source>
</evidence>
<evidence type="ECO:0000256" key="1">
    <source>
        <dbReference type="ARBA" id="ARBA00004571"/>
    </source>
</evidence>
<feature type="signal peptide" evidence="10">
    <location>
        <begin position="1"/>
        <end position="26"/>
    </location>
</feature>
<dbReference type="InterPro" id="IPR037066">
    <property type="entry name" value="Plug_dom_sf"/>
</dbReference>
<sequence length="865" mass="92081">MTRFARIICLATPSLLALSAAAPALAQAGAPAAEATEETADIVVTGVRGASRTVQDSPVPIDHFGQGEIEKISNTDTVNVIQTLVPSLTVSRQPNSSTGTFIRPITLRGLPEDKTLLLMNSKRRHKSASVAISGNGAQGPDSAVIPSLALKSVEVLRDGAAAQYGSDAIAGVINFILKDADHGGSITAQAGQYYRGDGDSVMLAANMGMKLTDRGFLNVTAQYSKDDFTTRANQYTSTTFDAASYAAANPAYAALIDLNTPLQKWGQPKSQAFRAVINSGIDVGDSAQVYAFGNFSSSKGSAYANYRYPANAQPVNGIPVRLADGTQWSFTEVFPAGFSPVFSGLVTDWSAVAGIKSTGSSAFTYDISARYGWDKLAYEIENTVNASLGASSPRSFKPSTYVEGELSLNADMSYTVPAGIFASPLVISFGGEYRDERYTIRPGDIDSYRGGIYANADPYGFCNATTHTLNAGAPTNKGINCANYLSTTADGFAGIDPVYNVLPVGSNGVTGVPPSASGTWGVKSESAYLEASTDVVKGLFVDLAGRFEHFSNFGNAVNGKAAFRYEFVPGFAMRGSIGTGFHAPSPGVMNMTSVSIRTVNGVFTQAGLFPATNAVSRYLGAKDLKPEKSTNYTLGIAATPLPGVSFSIDGYIIKIRDALYSTRAITVTDAIKAQMVAAGVVGADSIASVNFFQNAFDSDTRGFDAIVTYDHRWNNGMKTNLSGSFNANWYKIEKLKIPSLFSVYQDFNFRNALPRWRATVSALHTVGPFSAMIRGNIYGPYTAMATAPSETAANPTQHFNVQGTVDIEGSYTFDEALTVSVGVRNLFNHYPAADLLQPTAGRIYRTDSVVDWQGGFYYARLGYKF</sequence>
<evidence type="ECO:0000256" key="2">
    <source>
        <dbReference type="ARBA" id="ARBA00022448"/>
    </source>
</evidence>
<dbReference type="SUPFAM" id="SSF56935">
    <property type="entry name" value="Porins"/>
    <property type="match status" value="1"/>
</dbReference>
<evidence type="ECO:0000256" key="3">
    <source>
        <dbReference type="ARBA" id="ARBA00022452"/>
    </source>
</evidence>
<dbReference type="PROSITE" id="PS52016">
    <property type="entry name" value="TONB_DEPENDENT_REC_3"/>
    <property type="match status" value="1"/>
</dbReference>
<keyword evidence="3 8" id="KW-1134">Transmembrane beta strand</keyword>
<dbReference type="AlphaFoldDB" id="A0A7X1FUC8"/>
<evidence type="ECO:0000259" key="12">
    <source>
        <dbReference type="Pfam" id="PF07715"/>
    </source>
</evidence>
<protein>
    <submittedName>
        <fullName evidence="13">TonB-dependent receptor</fullName>
    </submittedName>
</protein>
<keyword evidence="7 8" id="KW-0998">Cell outer membrane</keyword>
<evidence type="ECO:0000256" key="5">
    <source>
        <dbReference type="ARBA" id="ARBA00023077"/>
    </source>
</evidence>
<dbReference type="PANTHER" id="PTHR47234:SF3">
    <property type="entry name" value="SECRETIN_TONB SHORT N-TERMINAL DOMAIN-CONTAINING PROTEIN"/>
    <property type="match status" value="1"/>
</dbReference>
<organism evidence="13 14">
    <name type="scientific">Novosphingobium flavum</name>
    <dbReference type="NCBI Taxonomy" id="1778672"/>
    <lineage>
        <taxon>Bacteria</taxon>
        <taxon>Pseudomonadati</taxon>
        <taxon>Pseudomonadota</taxon>
        <taxon>Alphaproteobacteria</taxon>
        <taxon>Sphingomonadales</taxon>
        <taxon>Sphingomonadaceae</taxon>
        <taxon>Novosphingobium</taxon>
    </lineage>
</organism>
<dbReference type="PANTHER" id="PTHR47234">
    <property type="match status" value="1"/>
</dbReference>
<keyword evidence="4 8" id="KW-0812">Transmembrane</keyword>
<gene>
    <name evidence="13" type="ORF">H7F51_16635</name>
</gene>
<feature type="domain" description="TonB-dependent receptor-like beta-barrel" evidence="11">
    <location>
        <begin position="364"/>
        <end position="826"/>
    </location>
</feature>
<dbReference type="Pfam" id="PF07715">
    <property type="entry name" value="Plug"/>
    <property type="match status" value="1"/>
</dbReference>
<evidence type="ECO:0000256" key="7">
    <source>
        <dbReference type="ARBA" id="ARBA00023237"/>
    </source>
</evidence>
<proteinExistence type="inferred from homology"/>
<comment type="subcellular location">
    <subcellularLocation>
        <location evidence="1 8">Cell outer membrane</location>
        <topology evidence="1 8">Multi-pass membrane protein</topology>
    </subcellularLocation>
</comment>
<dbReference type="Gene3D" id="2.40.170.20">
    <property type="entry name" value="TonB-dependent receptor, beta-barrel domain"/>
    <property type="match status" value="1"/>
</dbReference>
<dbReference type="InterPro" id="IPR000531">
    <property type="entry name" value="Beta-barrel_TonB"/>
</dbReference>
<dbReference type="Gene3D" id="2.170.130.10">
    <property type="entry name" value="TonB-dependent receptor, plug domain"/>
    <property type="match status" value="1"/>
</dbReference>
<keyword evidence="5 9" id="KW-0798">TonB box</keyword>
<dbReference type="Proteomes" id="UP000566813">
    <property type="component" value="Unassembled WGS sequence"/>
</dbReference>
<dbReference type="EMBL" id="JACLAW010000015">
    <property type="protein sequence ID" value="MBC2667148.1"/>
    <property type="molecule type" value="Genomic_DNA"/>
</dbReference>
<feature type="chain" id="PRO_5030518773" evidence="10">
    <location>
        <begin position="27"/>
        <end position="865"/>
    </location>
</feature>
<evidence type="ECO:0000313" key="13">
    <source>
        <dbReference type="EMBL" id="MBC2667148.1"/>
    </source>
</evidence>
<reference evidence="13 14" key="1">
    <citation type="submission" date="2020-08" db="EMBL/GenBank/DDBJ databases">
        <title>The genome sequence of type strain Novosphingobium flavum NBRC 111647.</title>
        <authorList>
            <person name="Liu Y."/>
        </authorList>
    </citation>
    <scope>NUCLEOTIDE SEQUENCE [LARGE SCALE GENOMIC DNA]</scope>
    <source>
        <strain evidence="13 14">NBRC 111647</strain>
    </source>
</reference>
<comment type="similarity">
    <text evidence="8 9">Belongs to the TonB-dependent receptor family.</text>
</comment>
<dbReference type="RefSeq" id="WP_185665445.1">
    <property type="nucleotide sequence ID" value="NZ_JACLAW010000015.1"/>
</dbReference>
<evidence type="ECO:0000313" key="14">
    <source>
        <dbReference type="Proteomes" id="UP000566813"/>
    </source>
</evidence>
<evidence type="ECO:0000259" key="11">
    <source>
        <dbReference type="Pfam" id="PF00593"/>
    </source>
</evidence>
<evidence type="ECO:0000256" key="9">
    <source>
        <dbReference type="RuleBase" id="RU003357"/>
    </source>
</evidence>
<evidence type="ECO:0000256" key="10">
    <source>
        <dbReference type="SAM" id="SignalP"/>
    </source>
</evidence>
<keyword evidence="10" id="KW-0732">Signal</keyword>
<keyword evidence="13" id="KW-0675">Receptor</keyword>
<evidence type="ECO:0000256" key="4">
    <source>
        <dbReference type="ARBA" id="ARBA00022692"/>
    </source>
</evidence>
<comment type="caution">
    <text evidence="13">The sequence shown here is derived from an EMBL/GenBank/DDBJ whole genome shotgun (WGS) entry which is preliminary data.</text>
</comment>
<feature type="domain" description="TonB-dependent receptor plug" evidence="12">
    <location>
        <begin position="54"/>
        <end position="172"/>
    </location>
</feature>
<evidence type="ECO:0000256" key="6">
    <source>
        <dbReference type="ARBA" id="ARBA00023136"/>
    </source>
</evidence>
<name>A0A7X1FUC8_9SPHN</name>
<dbReference type="InterPro" id="IPR036942">
    <property type="entry name" value="Beta-barrel_TonB_sf"/>
</dbReference>
<dbReference type="InterPro" id="IPR039426">
    <property type="entry name" value="TonB-dep_rcpt-like"/>
</dbReference>